<dbReference type="PANTHER" id="PTHR43976:SF16">
    <property type="entry name" value="SHORT-CHAIN DEHYDROGENASE_REDUCTASE FAMILY PROTEIN"/>
    <property type="match status" value="1"/>
</dbReference>
<keyword evidence="6" id="KW-0614">Plasmid</keyword>
<dbReference type="InterPro" id="IPR051911">
    <property type="entry name" value="SDR_oxidoreductase"/>
</dbReference>
<evidence type="ECO:0000313" key="7">
    <source>
        <dbReference type="Proteomes" id="UP000078551"/>
    </source>
</evidence>
<dbReference type="RefSeq" id="WP_012490702.1">
    <property type="nucleotide sequence ID" value="NZ_CP013525.1"/>
</dbReference>
<dbReference type="InterPro" id="IPR002347">
    <property type="entry name" value="SDR_fam"/>
</dbReference>
<dbReference type="Proteomes" id="UP000078551">
    <property type="component" value="Plasmid pRphaN771c"/>
</dbReference>
<feature type="transmembrane region" description="Helical" evidence="4">
    <location>
        <begin position="126"/>
        <end position="146"/>
    </location>
</feature>
<reference evidence="6 8" key="2">
    <citation type="submission" date="2020-11" db="EMBL/GenBank/DDBJ databases">
        <title>Indigenous Rhizobia Nodulating Common beans in Western Kenya.</title>
        <authorList>
            <person name="Wekesa C.S."/>
            <person name="Oelmueller R."/>
            <person name="Furch A.C."/>
        </authorList>
    </citation>
    <scope>NUCLEOTIDE SEQUENCE [LARGE SCALE GENOMIC DNA]</scope>
    <source>
        <strain evidence="8">BS3</strain>
        <strain evidence="6">S3</strain>
        <plasmid evidence="6 8">pBS3c</plasmid>
    </source>
</reference>
<geneLocation type="plasmid" evidence="6 8">
    <name>pBS3c</name>
</geneLocation>
<accession>A0A192TJU0</accession>
<dbReference type="GeneID" id="45960296"/>
<dbReference type="SUPFAM" id="SSF51735">
    <property type="entry name" value="NAD(P)-binding Rossmann-fold domains"/>
    <property type="match status" value="1"/>
</dbReference>
<evidence type="ECO:0000256" key="3">
    <source>
        <dbReference type="RuleBase" id="RU000363"/>
    </source>
</evidence>
<dbReference type="InterPro" id="IPR036291">
    <property type="entry name" value="NAD(P)-bd_dom_sf"/>
</dbReference>
<comment type="similarity">
    <text evidence="1 3">Belongs to the short-chain dehydrogenases/reductases (SDR) family.</text>
</comment>
<dbReference type="Pfam" id="PF00106">
    <property type="entry name" value="adh_short"/>
    <property type="match status" value="1"/>
</dbReference>
<dbReference type="PANTHER" id="PTHR43976">
    <property type="entry name" value="SHORT CHAIN DEHYDROGENASE"/>
    <property type="match status" value="1"/>
</dbReference>
<keyword evidence="7" id="KW-1185">Reference proteome</keyword>
<keyword evidence="4" id="KW-0472">Membrane</keyword>
<dbReference type="AlphaFoldDB" id="A0A192TJU0"/>
<reference evidence="5 7" key="1">
    <citation type="submission" date="2015-11" db="EMBL/GenBank/DDBJ databases">
        <title>The limits of bacterial species coexistence and the symbiotic plasmid transference in sympatric Rhizobium populations.</title>
        <authorList>
            <person name="Perez-Carrascal O.M."/>
            <person name="VanInsberghe D."/>
            <person name="Juarez S."/>
            <person name="Polz M.F."/>
            <person name="Vinuesa P."/>
            <person name="Gonzalez V."/>
        </authorList>
    </citation>
    <scope>NUCLEOTIDE SEQUENCE [LARGE SCALE GENOMIC DNA]</scope>
    <source>
        <strain evidence="5 7">N771</strain>
        <plasmid evidence="5 7">pRphaN771c</plasmid>
    </source>
</reference>
<dbReference type="EMBL" id="CP013571">
    <property type="protein sequence ID" value="ANL87807.1"/>
    <property type="molecule type" value="Genomic_DNA"/>
</dbReference>
<sequence length="273" mass="28772">MSQNRVVVITGASSGIGEASARLLTQHGFQVFGGVRNPNRVNAIPGVRYGTVDVTDDASVSNFVQWVLSEAGKIDILVNNAGVSLVGPVENTSPSEAHTVFDANVFGPLRMIRAALPSMRAARSGLIINISSVLGFLPAPFMGIYASSKHALEGLSESLDHEIREFNVRVVLVEPTFTNTKLDVNAAQTAAPLGAYAAQAEATIKAVQAQIKTAPSAATVAEKILAAINGPYKMRQPAGGQATLLSRLRRFMPAKAVDSSLRKTFGFGKRAAS</sequence>
<evidence type="ECO:0000313" key="6">
    <source>
        <dbReference type="EMBL" id="QPK12037.1"/>
    </source>
</evidence>
<evidence type="ECO:0000256" key="1">
    <source>
        <dbReference type="ARBA" id="ARBA00006484"/>
    </source>
</evidence>
<organism evidence="6 8">
    <name type="scientific">Rhizobium phaseoli</name>
    <dbReference type="NCBI Taxonomy" id="396"/>
    <lineage>
        <taxon>Bacteria</taxon>
        <taxon>Pseudomonadati</taxon>
        <taxon>Pseudomonadota</taxon>
        <taxon>Alphaproteobacteria</taxon>
        <taxon>Hyphomicrobiales</taxon>
        <taxon>Rhizobiaceae</taxon>
        <taxon>Rhizobium/Agrobacterium group</taxon>
        <taxon>Rhizobium</taxon>
    </lineage>
</organism>
<dbReference type="GO" id="GO:0016491">
    <property type="term" value="F:oxidoreductase activity"/>
    <property type="evidence" value="ECO:0007669"/>
    <property type="project" value="UniProtKB-KW"/>
</dbReference>
<protein>
    <submittedName>
        <fullName evidence="6">Oxidoreductase</fullName>
    </submittedName>
    <submittedName>
        <fullName evidence="5">Short-chain dehydrogenase protein</fullName>
    </submittedName>
</protein>
<evidence type="ECO:0000256" key="4">
    <source>
        <dbReference type="SAM" id="Phobius"/>
    </source>
</evidence>
<dbReference type="PRINTS" id="PR00080">
    <property type="entry name" value="SDRFAMILY"/>
</dbReference>
<dbReference type="NCBIfam" id="NF004823">
    <property type="entry name" value="PRK06179.1"/>
    <property type="match status" value="1"/>
</dbReference>
<proteinExistence type="inferred from homology"/>
<dbReference type="Proteomes" id="UP000540266">
    <property type="component" value="Plasmid pBS3c"/>
</dbReference>
<name>A0A192TJU0_9HYPH</name>
<dbReference type="PRINTS" id="PR00081">
    <property type="entry name" value="GDHRDH"/>
</dbReference>
<dbReference type="CDD" id="cd05374">
    <property type="entry name" value="17beta-HSD-like_SDR_c"/>
    <property type="match status" value="1"/>
</dbReference>
<keyword evidence="4" id="KW-0812">Transmembrane</keyword>
<dbReference type="EMBL" id="CP064934">
    <property type="protein sequence ID" value="QPK12037.1"/>
    <property type="molecule type" value="Genomic_DNA"/>
</dbReference>
<evidence type="ECO:0000256" key="2">
    <source>
        <dbReference type="ARBA" id="ARBA00023002"/>
    </source>
</evidence>
<evidence type="ECO:0000313" key="5">
    <source>
        <dbReference type="EMBL" id="ANL87807.1"/>
    </source>
</evidence>
<gene>
    <name evidence="5" type="ORF">AMC81_PC00335</name>
    <name evidence="6" type="ORF">HER27_027390</name>
</gene>
<geneLocation type="plasmid" evidence="5 7">
    <name>pRphaN771c</name>
</geneLocation>
<keyword evidence="2" id="KW-0560">Oxidoreductase</keyword>
<evidence type="ECO:0000313" key="8">
    <source>
        <dbReference type="Proteomes" id="UP000540266"/>
    </source>
</evidence>
<dbReference type="Gene3D" id="3.40.50.720">
    <property type="entry name" value="NAD(P)-binding Rossmann-like Domain"/>
    <property type="match status" value="1"/>
</dbReference>
<keyword evidence="4" id="KW-1133">Transmembrane helix</keyword>